<evidence type="ECO:0000256" key="11">
    <source>
        <dbReference type="PROSITE-ProRule" id="PRU00175"/>
    </source>
</evidence>
<proteinExistence type="inferred from homology"/>
<dbReference type="Pfam" id="PF13639">
    <property type="entry name" value="zf-RING_2"/>
    <property type="match status" value="1"/>
</dbReference>
<dbReference type="STRING" id="429701.A0A2G9GFY8"/>
<evidence type="ECO:0000313" key="15">
    <source>
        <dbReference type="EMBL" id="PIN04204.1"/>
    </source>
</evidence>
<dbReference type="GO" id="GO:0008270">
    <property type="term" value="F:zinc ion binding"/>
    <property type="evidence" value="ECO:0007669"/>
    <property type="project" value="UniProtKB-KW"/>
</dbReference>
<organism evidence="15 16">
    <name type="scientific">Handroanthus impetiginosus</name>
    <dbReference type="NCBI Taxonomy" id="429701"/>
    <lineage>
        <taxon>Eukaryota</taxon>
        <taxon>Viridiplantae</taxon>
        <taxon>Streptophyta</taxon>
        <taxon>Embryophyta</taxon>
        <taxon>Tracheophyta</taxon>
        <taxon>Spermatophyta</taxon>
        <taxon>Magnoliopsida</taxon>
        <taxon>eudicotyledons</taxon>
        <taxon>Gunneridae</taxon>
        <taxon>Pentapetalae</taxon>
        <taxon>asterids</taxon>
        <taxon>lamiids</taxon>
        <taxon>Lamiales</taxon>
        <taxon>Bignoniaceae</taxon>
        <taxon>Crescentiina</taxon>
        <taxon>Tabebuia alliance</taxon>
        <taxon>Handroanthus</taxon>
    </lineage>
</organism>
<sequence>MDSYHRPRRFLLDTPPGSAPPGPQNSYGGGASFDANMIIILSALLCALICALGINAIVRFFLRCTRRVSSDAAEQTPSPLRYGGKGLEKGLLRQIPVAVYGSDNGVAFTECAICLGEFVDGEKIRVLPKCHHCFHLRCVDIWLASHSTCPTCRQSLAECCGGEAVVEVSGGQVGDGDGDASAAGSGSADEVG</sequence>
<accession>A0A2G9GFY8</accession>
<keyword evidence="6" id="KW-0479">Metal-binding</keyword>
<dbReference type="GO" id="GO:0016020">
    <property type="term" value="C:membrane"/>
    <property type="evidence" value="ECO:0007669"/>
    <property type="project" value="UniProtKB-SubCell"/>
</dbReference>
<dbReference type="CDD" id="cd16461">
    <property type="entry name" value="RING-H2_EL5-like"/>
    <property type="match status" value="1"/>
</dbReference>
<dbReference type="SMART" id="SM00184">
    <property type="entry name" value="RING"/>
    <property type="match status" value="1"/>
</dbReference>
<dbReference type="PROSITE" id="PS50089">
    <property type="entry name" value="ZF_RING_2"/>
    <property type="match status" value="1"/>
</dbReference>
<dbReference type="Proteomes" id="UP000231279">
    <property type="component" value="Unassembled WGS sequence"/>
</dbReference>
<evidence type="ECO:0000313" key="16">
    <source>
        <dbReference type="Proteomes" id="UP000231279"/>
    </source>
</evidence>
<reference evidence="16" key="1">
    <citation type="journal article" date="2018" name="Gigascience">
        <title>Genome assembly of the Pink Ipe (Handroanthus impetiginosus, Bignoniaceae), a highly valued, ecologically keystone Neotropical timber forest tree.</title>
        <authorList>
            <person name="Silva-Junior O.B."/>
            <person name="Grattapaglia D."/>
            <person name="Novaes E."/>
            <person name="Collevatti R.G."/>
        </authorList>
    </citation>
    <scope>NUCLEOTIDE SEQUENCE [LARGE SCALE GENOMIC DNA]</scope>
    <source>
        <strain evidence="16">cv. UFG-1</strain>
    </source>
</reference>
<evidence type="ECO:0000256" key="6">
    <source>
        <dbReference type="ARBA" id="ARBA00022723"/>
    </source>
</evidence>
<dbReference type="AlphaFoldDB" id="A0A2G9GFY8"/>
<evidence type="ECO:0000256" key="5">
    <source>
        <dbReference type="ARBA" id="ARBA00022692"/>
    </source>
</evidence>
<feature type="region of interest" description="Disordered" evidence="12">
    <location>
        <begin position="171"/>
        <end position="192"/>
    </location>
</feature>
<evidence type="ECO:0000256" key="8">
    <source>
        <dbReference type="ARBA" id="ARBA00022989"/>
    </source>
</evidence>
<comment type="caution">
    <text evidence="15">The sequence shown here is derived from an EMBL/GenBank/DDBJ whole genome shotgun (WGS) entry which is preliminary data.</text>
</comment>
<keyword evidence="11" id="KW-0863">Zinc-finger</keyword>
<dbReference type="InterPro" id="IPR001841">
    <property type="entry name" value="Znf_RING"/>
</dbReference>
<evidence type="ECO:0000256" key="1">
    <source>
        <dbReference type="ARBA" id="ARBA00000900"/>
    </source>
</evidence>
<comment type="subcellular location">
    <subcellularLocation>
        <location evidence="2">Membrane</location>
        <topology evidence="2">Single-pass membrane protein</topology>
    </subcellularLocation>
</comment>
<gene>
    <name evidence="15" type="ORF">CDL12_23262</name>
</gene>
<evidence type="ECO:0000256" key="12">
    <source>
        <dbReference type="SAM" id="MobiDB-lite"/>
    </source>
</evidence>
<evidence type="ECO:0000259" key="14">
    <source>
        <dbReference type="PROSITE" id="PS50089"/>
    </source>
</evidence>
<dbReference type="SUPFAM" id="SSF57850">
    <property type="entry name" value="RING/U-box"/>
    <property type="match status" value="1"/>
</dbReference>
<keyword evidence="16" id="KW-1185">Reference proteome</keyword>
<keyword evidence="4" id="KW-0808">Transferase</keyword>
<evidence type="ECO:0000256" key="10">
    <source>
        <dbReference type="ARBA" id="ARBA00024209"/>
    </source>
</evidence>
<evidence type="ECO:0000256" key="3">
    <source>
        <dbReference type="ARBA" id="ARBA00012483"/>
    </source>
</evidence>
<keyword evidence="5 13" id="KW-0812">Transmembrane</keyword>
<dbReference type="InterPro" id="IPR013083">
    <property type="entry name" value="Znf_RING/FYVE/PHD"/>
</dbReference>
<evidence type="ECO:0000256" key="4">
    <source>
        <dbReference type="ARBA" id="ARBA00022679"/>
    </source>
</evidence>
<name>A0A2G9GFY8_9LAMI</name>
<comment type="catalytic activity">
    <reaction evidence="1">
        <text>S-ubiquitinyl-[E2 ubiquitin-conjugating enzyme]-L-cysteine + [acceptor protein]-L-lysine = [E2 ubiquitin-conjugating enzyme]-L-cysteine + N(6)-ubiquitinyl-[acceptor protein]-L-lysine.</text>
        <dbReference type="EC" id="2.3.2.27"/>
    </reaction>
</comment>
<dbReference type="PANTHER" id="PTHR46905:SF21">
    <property type="entry name" value="RING-TYPE E3 UBIQUITIN TRANSFERASE"/>
    <property type="match status" value="1"/>
</dbReference>
<keyword evidence="9 13" id="KW-0472">Membrane</keyword>
<dbReference type="GO" id="GO:0061630">
    <property type="term" value="F:ubiquitin protein ligase activity"/>
    <property type="evidence" value="ECO:0007669"/>
    <property type="project" value="UniProtKB-EC"/>
</dbReference>
<protein>
    <recommendedName>
        <fullName evidence="3">RING-type E3 ubiquitin transferase</fullName>
        <ecNumber evidence="3">2.3.2.27</ecNumber>
    </recommendedName>
</protein>
<evidence type="ECO:0000256" key="7">
    <source>
        <dbReference type="ARBA" id="ARBA00022833"/>
    </source>
</evidence>
<dbReference type="GO" id="GO:0016567">
    <property type="term" value="P:protein ubiquitination"/>
    <property type="evidence" value="ECO:0007669"/>
    <property type="project" value="InterPro"/>
</dbReference>
<dbReference type="Gene3D" id="3.30.40.10">
    <property type="entry name" value="Zinc/RING finger domain, C3HC4 (zinc finger)"/>
    <property type="match status" value="1"/>
</dbReference>
<keyword evidence="7" id="KW-0862">Zinc</keyword>
<evidence type="ECO:0000256" key="2">
    <source>
        <dbReference type="ARBA" id="ARBA00004167"/>
    </source>
</evidence>
<evidence type="ECO:0000256" key="13">
    <source>
        <dbReference type="SAM" id="Phobius"/>
    </source>
</evidence>
<dbReference type="EC" id="2.3.2.27" evidence="3"/>
<evidence type="ECO:0000256" key="9">
    <source>
        <dbReference type="ARBA" id="ARBA00023136"/>
    </source>
</evidence>
<keyword evidence="8 13" id="KW-1133">Transmembrane helix</keyword>
<dbReference type="EMBL" id="NKXS01005243">
    <property type="protein sequence ID" value="PIN04204.1"/>
    <property type="molecule type" value="Genomic_DNA"/>
</dbReference>
<dbReference type="InterPro" id="IPR044602">
    <property type="entry name" value="ATL10/ATL72-79-like"/>
</dbReference>
<feature type="transmembrane region" description="Helical" evidence="13">
    <location>
        <begin position="37"/>
        <end position="62"/>
    </location>
</feature>
<feature type="domain" description="RING-type" evidence="14">
    <location>
        <begin position="111"/>
        <end position="153"/>
    </location>
</feature>
<feature type="compositionally biased region" description="Low complexity" evidence="12">
    <location>
        <begin position="179"/>
        <end position="192"/>
    </location>
</feature>
<dbReference type="PANTHER" id="PTHR46905">
    <property type="entry name" value="RING-H2 FINGER PROTEIN ATL78"/>
    <property type="match status" value="1"/>
</dbReference>
<dbReference type="OrthoDB" id="8062037at2759"/>
<comment type="similarity">
    <text evidence="10">Belongs to the RING-type zinc finger family. ATL subfamily.</text>
</comment>